<feature type="compositionally biased region" description="Basic and acidic residues" evidence="1">
    <location>
        <begin position="30"/>
        <end position="47"/>
    </location>
</feature>
<dbReference type="VEuPathDB" id="FungiDB:RhiirFUN_014575"/>
<accession>A0A2N0PBZ1</accession>
<comment type="caution">
    <text evidence="2">The sequence shown here is derived from an EMBL/GenBank/DDBJ whole genome shotgun (WGS) entry which is preliminary data.</text>
</comment>
<feature type="compositionally biased region" description="Basic and acidic residues" evidence="1">
    <location>
        <begin position="54"/>
        <end position="67"/>
    </location>
</feature>
<feature type="region of interest" description="Disordered" evidence="1">
    <location>
        <begin position="27"/>
        <end position="98"/>
    </location>
</feature>
<dbReference type="EMBL" id="LLXJ01001023">
    <property type="protein sequence ID" value="PKC04347.1"/>
    <property type="molecule type" value="Genomic_DNA"/>
</dbReference>
<sequence length="111" mass="12715">MEYERYQDASFNSVQSTFSVMSYEDMFECEESKKPEQSVMEPEKYGEFAEESEEPGKSAKGSEKSAEESEESGESTKGFEEYKESAEEFEESGESARGHLLKNLKKLIQNF</sequence>
<name>A0A2N0PBZ1_9GLOM</name>
<reference evidence="2 3" key="2">
    <citation type="submission" date="2017-09" db="EMBL/GenBank/DDBJ databases">
        <title>Extensive intraspecific genome diversity in a model arbuscular mycorrhizal fungus.</title>
        <authorList>
            <person name="Chen E.C."/>
            <person name="Morin E."/>
            <person name="Beaudet D."/>
            <person name="Noel J."/>
            <person name="Ndikumana S."/>
            <person name="Charron P."/>
            <person name="St-Onge C."/>
            <person name="Giorgi J."/>
            <person name="Grigoriev I.V."/>
            <person name="Roux C."/>
            <person name="Martin F.M."/>
            <person name="Corradi N."/>
        </authorList>
    </citation>
    <scope>NUCLEOTIDE SEQUENCE [LARGE SCALE GENOMIC DNA]</scope>
    <source>
        <strain evidence="2 3">A5</strain>
    </source>
</reference>
<organism evidence="2 3">
    <name type="scientific">Rhizophagus irregularis</name>
    <dbReference type="NCBI Taxonomy" id="588596"/>
    <lineage>
        <taxon>Eukaryota</taxon>
        <taxon>Fungi</taxon>
        <taxon>Fungi incertae sedis</taxon>
        <taxon>Mucoromycota</taxon>
        <taxon>Glomeromycotina</taxon>
        <taxon>Glomeromycetes</taxon>
        <taxon>Glomerales</taxon>
        <taxon>Glomeraceae</taxon>
        <taxon>Rhizophagus</taxon>
    </lineage>
</organism>
<evidence type="ECO:0000313" key="2">
    <source>
        <dbReference type="EMBL" id="PKC04347.1"/>
    </source>
</evidence>
<protein>
    <submittedName>
        <fullName evidence="2">Uncharacterized protein</fullName>
    </submittedName>
</protein>
<feature type="compositionally biased region" description="Basic and acidic residues" evidence="1">
    <location>
        <begin position="77"/>
        <end position="86"/>
    </location>
</feature>
<proteinExistence type="predicted"/>
<dbReference type="Proteomes" id="UP000232722">
    <property type="component" value="Unassembled WGS sequence"/>
</dbReference>
<gene>
    <name evidence="2" type="ORF">RhiirA5_502828</name>
</gene>
<evidence type="ECO:0000313" key="3">
    <source>
        <dbReference type="Proteomes" id="UP000232722"/>
    </source>
</evidence>
<evidence type="ECO:0000256" key="1">
    <source>
        <dbReference type="SAM" id="MobiDB-lite"/>
    </source>
</evidence>
<dbReference type="AlphaFoldDB" id="A0A2N0PBZ1"/>
<reference evidence="2 3" key="1">
    <citation type="submission" date="2016-04" db="EMBL/GenBank/DDBJ databases">
        <title>Genome analyses suggest a sexual origin of heterokaryosis in a supposedly ancient asexual fungus.</title>
        <authorList>
            <person name="Ropars J."/>
            <person name="Sedzielewska K."/>
            <person name="Noel J."/>
            <person name="Charron P."/>
            <person name="Farinelli L."/>
            <person name="Marton T."/>
            <person name="Kruger M."/>
            <person name="Pelin A."/>
            <person name="Brachmann A."/>
            <person name="Corradi N."/>
        </authorList>
    </citation>
    <scope>NUCLEOTIDE SEQUENCE [LARGE SCALE GENOMIC DNA]</scope>
    <source>
        <strain evidence="2 3">A5</strain>
    </source>
</reference>